<gene>
    <name evidence="1" type="ORF">LE190_11610</name>
</gene>
<reference evidence="1 2" key="1">
    <citation type="submission" date="2021-07" db="EMBL/GenBank/DDBJ databases">
        <title>Characterization of Violacein-producing bacteria and related species.</title>
        <authorList>
            <person name="Wilson H.S."/>
            <person name="De Leon M.E."/>
        </authorList>
    </citation>
    <scope>NUCLEOTIDE SEQUENCE [LARGE SCALE GENOMIC DNA]</scope>
    <source>
        <strain evidence="1 2">HSC-2F05</strain>
    </source>
</reference>
<proteinExistence type="predicted"/>
<evidence type="ECO:0000313" key="1">
    <source>
        <dbReference type="EMBL" id="MCA1856562.1"/>
    </source>
</evidence>
<dbReference type="RefSeq" id="WP_225238832.1">
    <property type="nucleotide sequence ID" value="NZ_JAHYBX010000003.1"/>
</dbReference>
<dbReference type="Proteomes" id="UP001198602">
    <property type="component" value="Unassembled WGS sequence"/>
</dbReference>
<evidence type="ECO:0008006" key="3">
    <source>
        <dbReference type="Google" id="ProtNLM"/>
    </source>
</evidence>
<dbReference type="Gene3D" id="2.40.160.10">
    <property type="entry name" value="Porin"/>
    <property type="match status" value="1"/>
</dbReference>
<comment type="caution">
    <text evidence="1">The sequence shown here is derived from an EMBL/GenBank/DDBJ whole genome shotgun (WGS) entry which is preliminary data.</text>
</comment>
<dbReference type="InterPro" id="IPR023614">
    <property type="entry name" value="Porin_dom_sf"/>
</dbReference>
<accession>A0ABS7YA34</accession>
<dbReference type="EMBL" id="JAHYBX010000003">
    <property type="protein sequence ID" value="MCA1856562.1"/>
    <property type="molecule type" value="Genomic_DNA"/>
</dbReference>
<organism evidence="1 2">
    <name type="scientific">Massilia hydrophila</name>
    <dbReference type="NCBI Taxonomy" id="3044279"/>
    <lineage>
        <taxon>Bacteria</taxon>
        <taxon>Pseudomonadati</taxon>
        <taxon>Pseudomonadota</taxon>
        <taxon>Betaproteobacteria</taxon>
        <taxon>Burkholderiales</taxon>
        <taxon>Oxalobacteraceae</taxon>
        <taxon>Telluria group</taxon>
        <taxon>Massilia</taxon>
    </lineage>
</organism>
<evidence type="ECO:0000313" key="2">
    <source>
        <dbReference type="Proteomes" id="UP001198602"/>
    </source>
</evidence>
<name>A0ABS7YA34_9BURK</name>
<protein>
    <recommendedName>
        <fullName evidence="3">Porin</fullName>
    </recommendedName>
</protein>
<dbReference type="SUPFAM" id="SSF56935">
    <property type="entry name" value="Porins"/>
    <property type="match status" value="1"/>
</dbReference>
<keyword evidence="2" id="KW-1185">Reference proteome</keyword>
<sequence length="431" mass="45493">MITPFSYLAHPAPATLRAGRIACGLLAATLAGTAAAEASPASADAPAAPRWKISGFGTVGAVHASTRSADFSSTVLHATGAGASERWSPDVDSRLGAQLDLTLGRWSAVLQVLSEQDLEGSYRPHVEWANIKYQATPDLALRAGRIALPVFLAADYRKVGYTLPWVRPPVEVYGALPISSSDGVDATWRWGAGATRHATQAFFGRTDTRLYDDRRLKARKIAGLSHSIEHGALSARVSALSARLTAGIGTEVFTPLRAFGAPGAALAERFAIDDKRVSMLSAGFSYDPGQWFVSAEAGRAHTRSLLGSTTMMYAGAGYRIASLTPYLGLARVRAHGATRDPGLPLAALPPQLQPTAAALNAGLNVYLSTIPVQSSFSAGLRWDLASSAALKLQYDRARPTDGSRGTLINQQPGFRSGQAVHVASVALDFVF</sequence>